<sequence>PPQVKAVELAAKTTALLILDIEQRTTNPQRRPRAVASVPRIAALLAKARASGMPVAYSLTGKGTPETILKEVTPRKGEPIVNASVDKFHGTALEAFLKKMGVKTVLVVGTSAEGAVLHTATGAAIRGFDVVVPIDGMSSGELYAEQYTAWHLVNAPGSRRRTTLTKMDMIRIKE</sequence>
<protein>
    <recommendedName>
        <fullName evidence="2">Isochorismatase-like domain-containing protein</fullName>
    </recommendedName>
</protein>
<evidence type="ECO:0000259" key="2">
    <source>
        <dbReference type="Pfam" id="PF00857"/>
    </source>
</evidence>
<name>A0A0F8YNK2_9ZZZZ</name>
<dbReference type="PANTHER" id="PTHR43540:SF6">
    <property type="entry name" value="ISOCHORISMATASE-LIKE DOMAIN-CONTAINING PROTEIN"/>
    <property type="match status" value="1"/>
</dbReference>
<dbReference type="EMBL" id="LAZR01068423">
    <property type="protein sequence ID" value="KKK49666.1"/>
    <property type="molecule type" value="Genomic_DNA"/>
</dbReference>
<gene>
    <name evidence="3" type="ORF">LCGC14_3132780</name>
</gene>
<accession>A0A0F8YNK2</accession>
<feature type="non-terminal residue" evidence="3">
    <location>
        <position position="1"/>
    </location>
</feature>
<dbReference type="AlphaFoldDB" id="A0A0F8YNK2"/>
<dbReference type="Pfam" id="PF00857">
    <property type="entry name" value="Isochorismatase"/>
    <property type="match status" value="1"/>
</dbReference>
<dbReference type="InterPro" id="IPR000868">
    <property type="entry name" value="Isochorismatase-like_dom"/>
</dbReference>
<feature type="domain" description="Isochorismatase-like" evidence="2">
    <location>
        <begin position="14"/>
        <end position="153"/>
    </location>
</feature>
<keyword evidence="1" id="KW-0378">Hydrolase</keyword>
<comment type="caution">
    <text evidence="3">The sequence shown here is derived from an EMBL/GenBank/DDBJ whole genome shotgun (WGS) entry which is preliminary data.</text>
</comment>
<organism evidence="3">
    <name type="scientific">marine sediment metagenome</name>
    <dbReference type="NCBI Taxonomy" id="412755"/>
    <lineage>
        <taxon>unclassified sequences</taxon>
        <taxon>metagenomes</taxon>
        <taxon>ecological metagenomes</taxon>
    </lineage>
</organism>
<proteinExistence type="predicted"/>
<dbReference type="CDD" id="cd00431">
    <property type="entry name" value="cysteine_hydrolases"/>
    <property type="match status" value="1"/>
</dbReference>
<dbReference type="PANTHER" id="PTHR43540">
    <property type="entry name" value="PEROXYUREIDOACRYLATE/UREIDOACRYLATE AMIDOHYDROLASE-RELATED"/>
    <property type="match status" value="1"/>
</dbReference>
<dbReference type="Gene3D" id="3.40.50.850">
    <property type="entry name" value="Isochorismatase-like"/>
    <property type="match status" value="1"/>
</dbReference>
<reference evidence="3" key="1">
    <citation type="journal article" date="2015" name="Nature">
        <title>Complex archaea that bridge the gap between prokaryotes and eukaryotes.</title>
        <authorList>
            <person name="Spang A."/>
            <person name="Saw J.H."/>
            <person name="Jorgensen S.L."/>
            <person name="Zaremba-Niedzwiedzka K."/>
            <person name="Martijn J."/>
            <person name="Lind A.E."/>
            <person name="van Eijk R."/>
            <person name="Schleper C."/>
            <person name="Guy L."/>
            <person name="Ettema T.J."/>
        </authorList>
    </citation>
    <scope>NUCLEOTIDE SEQUENCE</scope>
</reference>
<dbReference type="SUPFAM" id="SSF52499">
    <property type="entry name" value="Isochorismatase-like hydrolases"/>
    <property type="match status" value="1"/>
</dbReference>
<evidence type="ECO:0000313" key="3">
    <source>
        <dbReference type="EMBL" id="KKK49666.1"/>
    </source>
</evidence>
<dbReference type="GO" id="GO:0016787">
    <property type="term" value="F:hydrolase activity"/>
    <property type="evidence" value="ECO:0007669"/>
    <property type="project" value="UniProtKB-KW"/>
</dbReference>
<dbReference type="InterPro" id="IPR036380">
    <property type="entry name" value="Isochorismatase-like_sf"/>
</dbReference>
<dbReference type="InterPro" id="IPR050272">
    <property type="entry name" value="Isochorismatase-like_hydrls"/>
</dbReference>
<evidence type="ECO:0000256" key="1">
    <source>
        <dbReference type="ARBA" id="ARBA00022801"/>
    </source>
</evidence>